<reference evidence="2 3" key="1">
    <citation type="submission" date="2020-04" db="EMBL/GenBank/DDBJ databases">
        <authorList>
            <person name="Yoon J."/>
        </authorList>
    </citation>
    <scope>NUCLEOTIDE SEQUENCE [LARGE SCALE GENOMIC DNA]</scope>
    <source>
        <strain evidence="2 3">DJ-13</strain>
    </source>
</reference>
<accession>A0ABX1GR96</accession>
<keyword evidence="1" id="KW-0732">Signal</keyword>
<comment type="caution">
    <text evidence="2">The sequence shown here is derived from an EMBL/GenBank/DDBJ whole genome shotgun (WGS) entry which is preliminary data.</text>
</comment>
<dbReference type="Pfam" id="PF14054">
    <property type="entry name" value="DUF4249"/>
    <property type="match status" value="1"/>
</dbReference>
<evidence type="ECO:0000313" key="3">
    <source>
        <dbReference type="Proteomes" id="UP000718451"/>
    </source>
</evidence>
<evidence type="ECO:0000313" key="2">
    <source>
        <dbReference type="EMBL" id="NKI32473.1"/>
    </source>
</evidence>
<keyword evidence="3" id="KW-1185">Reference proteome</keyword>
<protein>
    <submittedName>
        <fullName evidence="2">DUF4249 domain-containing protein</fullName>
    </submittedName>
</protein>
<sequence>MKKVLSNILFISLGLLLASCVEPFEIPEDTLTNSDLQDVLVVEANLTDIIEEQEVLLSKIRAFNFDAVQNSIQNATVRIIDGNGLEFLFEETESGKYVSQLKFAAVSNVNYQLQVQIGNKNYESTFQRLRNNSQIDSIYAERITTDEGQEGIGIFINSKVENGQLATFRYQFEETYKVIAPLWSPFDMVVLDRTPPYEFGLVPKQEEKRVCYGTQKSNEIILNEVGDVLTGNLNRFMVRFIPKDDFIISHRYSILVKQFAVNQASFSYYKTLEKQSTNENVFSGIQPGFIEGNIKNTQDIDELVIGFFDVSSESNKRLFFNYTDFFGDDELPPYAISCSFLGAPQEILPGGGSPLLDAIDSGDFVYVRDNVGQVESGGPFLTARRACGDCTALGSNQLPEFWTE</sequence>
<proteinExistence type="predicted"/>
<dbReference type="Proteomes" id="UP000718451">
    <property type="component" value="Unassembled WGS sequence"/>
</dbReference>
<dbReference type="InterPro" id="IPR025345">
    <property type="entry name" value="DUF4249"/>
</dbReference>
<feature type="chain" id="PRO_5045185410" evidence="1">
    <location>
        <begin position="19"/>
        <end position="404"/>
    </location>
</feature>
<organism evidence="2 3">
    <name type="scientific">Croceivirga thetidis</name>
    <dbReference type="NCBI Taxonomy" id="2721623"/>
    <lineage>
        <taxon>Bacteria</taxon>
        <taxon>Pseudomonadati</taxon>
        <taxon>Bacteroidota</taxon>
        <taxon>Flavobacteriia</taxon>
        <taxon>Flavobacteriales</taxon>
        <taxon>Flavobacteriaceae</taxon>
        <taxon>Croceivirga</taxon>
    </lineage>
</organism>
<gene>
    <name evidence="2" type="ORF">HCU67_10995</name>
</gene>
<dbReference type="RefSeq" id="WP_168552672.1">
    <property type="nucleotide sequence ID" value="NZ_JAAWWL010000002.1"/>
</dbReference>
<evidence type="ECO:0000256" key="1">
    <source>
        <dbReference type="SAM" id="SignalP"/>
    </source>
</evidence>
<dbReference type="EMBL" id="JAAWWL010000002">
    <property type="protein sequence ID" value="NKI32473.1"/>
    <property type="molecule type" value="Genomic_DNA"/>
</dbReference>
<feature type="signal peptide" evidence="1">
    <location>
        <begin position="1"/>
        <end position="18"/>
    </location>
</feature>
<dbReference type="PROSITE" id="PS51257">
    <property type="entry name" value="PROKAR_LIPOPROTEIN"/>
    <property type="match status" value="1"/>
</dbReference>
<name>A0ABX1GR96_9FLAO</name>